<feature type="transmembrane region" description="Helical" evidence="2">
    <location>
        <begin position="6"/>
        <end position="32"/>
    </location>
</feature>
<proteinExistence type="predicted"/>
<feature type="transmembrane region" description="Helical" evidence="2">
    <location>
        <begin position="107"/>
        <end position="129"/>
    </location>
</feature>
<gene>
    <name evidence="3" type="ORF">CM19_02405</name>
</gene>
<feature type="transmembrane region" description="Helical" evidence="2">
    <location>
        <begin position="135"/>
        <end position="153"/>
    </location>
</feature>
<evidence type="ECO:0000313" key="4">
    <source>
        <dbReference type="Proteomes" id="UP000024332"/>
    </source>
</evidence>
<sequence length="205" mass="22085">MSRRTIIYAVIFSVASYAVAAGLALAFAAYAISVFTDPIVTLTIPLIIISIGVQAINKKNGPLLILLISALLYLVSGLIFLVPTFMIAGIVVELVSRLIGYRSFKAVMINTILAGSLAGIFSVVFGVLFIPPKALPFSTFVILLSAFSGIYLVESTIMGGISYYLGSYLIKSGVIKDVGEKKEENPKKENKSSFSMKENNESEKK</sequence>
<evidence type="ECO:0000313" key="3">
    <source>
        <dbReference type="EMBL" id="EZQ11070.1"/>
    </source>
</evidence>
<dbReference type="RefSeq" id="WP_235185599.1">
    <property type="nucleotide sequence ID" value="NZ_JFZT01000017.1"/>
</dbReference>
<feature type="region of interest" description="Disordered" evidence="1">
    <location>
        <begin position="180"/>
        <end position="205"/>
    </location>
</feature>
<keyword evidence="2" id="KW-0472">Membrane</keyword>
<name>A0A031LTL0_9CREN</name>
<protein>
    <submittedName>
        <fullName evidence="3">Uncharacterized protein</fullName>
    </submittedName>
</protein>
<dbReference type="STRING" id="1160895.CM19_02405"/>
<organism evidence="3 4">
    <name type="scientific">Candidatus Acidianus copahuensis</name>
    <dbReference type="NCBI Taxonomy" id="1160895"/>
    <lineage>
        <taxon>Archaea</taxon>
        <taxon>Thermoproteota</taxon>
        <taxon>Thermoprotei</taxon>
        <taxon>Sulfolobales</taxon>
        <taxon>Sulfolobaceae</taxon>
        <taxon>Acidianus</taxon>
    </lineage>
</organism>
<evidence type="ECO:0000256" key="1">
    <source>
        <dbReference type="SAM" id="MobiDB-lite"/>
    </source>
</evidence>
<reference evidence="3 4" key="1">
    <citation type="submission" date="2014-03" db="EMBL/GenBank/DDBJ databases">
        <title>Draft genome sequence of the novel thermoacidophilic archaea Acidianus copahuensis ALE1 strain, isolated from Copahue volcanic area in Neuquen Argentina.</title>
        <authorList>
            <person name="Urbieta M.S."/>
            <person name="Rascovan N."/>
            <person name="Castro C."/>
            <person name="Revale S."/>
            <person name="Giaveno M.A."/>
            <person name="Vazquez M.P."/>
            <person name="Donati E.R."/>
        </authorList>
    </citation>
    <scope>NUCLEOTIDE SEQUENCE [LARGE SCALE GENOMIC DNA]</scope>
    <source>
        <strain evidence="3 4">ALE1</strain>
    </source>
</reference>
<evidence type="ECO:0000256" key="2">
    <source>
        <dbReference type="SAM" id="Phobius"/>
    </source>
</evidence>
<keyword evidence="4" id="KW-1185">Reference proteome</keyword>
<accession>A0A031LTL0</accession>
<comment type="caution">
    <text evidence="3">The sequence shown here is derived from an EMBL/GenBank/DDBJ whole genome shotgun (WGS) entry which is preliminary data.</text>
</comment>
<keyword evidence="2" id="KW-0812">Transmembrane</keyword>
<dbReference type="Proteomes" id="UP000024332">
    <property type="component" value="Unassembled WGS sequence"/>
</dbReference>
<dbReference type="EMBL" id="JFZT01000017">
    <property type="protein sequence ID" value="EZQ11070.1"/>
    <property type="molecule type" value="Genomic_DNA"/>
</dbReference>
<feature type="compositionally biased region" description="Basic and acidic residues" evidence="1">
    <location>
        <begin position="180"/>
        <end position="191"/>
    </location>
</feature>
<feature type="transmembrane region" description="Helical" evidence="2">
    <location>
        <begin position="63"/>
        <end position="95"/>
    </location>
</feature>
<feature type="transmembrane region" description="Helical" evidence="2">
    <location>
        <begin position="39"/>
        <end position="57"/>
    </location>
</feature>
<keyword evidence="2" id="KW-1133">Transmembrane helix</keyword>
<dbReference type="AlphaFoldDB" id="A0A031LTL0"/>